<keyword evidence="1" id="KW-0472">Membrane</keyword>
<evidence type="ECO:0000313" key="2">
    <source>
        <dbReference type="EMBL" id="SDY70064.1"/>
    </source>
</evidence>
<accession>A0A1H3M1A9</accession>
<dbReference type="STRING" id="415015.SAMN05660462_00681"/>
<reference evidence="2 3" key="1">
    <citation type="submission" date="2016-10" db="EMBL/GenBank/DDBJ databases">
        <authorList>
            <person name="de Groot N.N."/>
        </authorList>
    </citation>
    <scope>NUCLEOTIDE SEQUENCE [LARGE SCALE GENOMIC DNA]</scope>
    <source>
        <strain evidence="2 3">DSM 21650</strain>
    </source>
</reference>
<dbReference type="AlphaFoldDB" id="A0A1H3M1A9"/>
<name>A0A1H3M1A9_9FIRM</name>
<proteinExistence type="predicted"/>
<dbReference type="Proteomes" id="UP000198625">
    <property type="component" value="Unassembled WGS sequence"/>
</dbReference>
<feature type="transmembrane region" description="Helical" evidence="1">
    <location>
        <begin position="30"/>
        <end position="52"/>
    </location>
</feature>
<protein>
    <submittedName>
        <fullName evidence="2">Uncharacterized protein</fullName>
    </submittedName>
</protein>
<sequence length="189" mass="21529">MKNDAEFLKGVYAKAEALSKEKEKYKYNKYIKYSSVAALFILIPILLLQNIINNNEPSPIEQPSPISQPRTTSFGNIDYSFSNAEYILKGSVVSKTSDDDYVELKLSIDEKLFGNDINNEIIAYGSKEIVNFLSDGTDVVVFLYEQDGDYFIFNDSEGILIEHLPNTYIDIFGNEYSIEDITKNIDRSR</sequence>
<keyword evidence="3" id="KW-1185">Reference proteome</keyword>
<keyword evidence="1" id="KW-1133">Transmembrane helix</keyword>
<evidence type="ECO:0000313" key="3">
    <source>
        <dbReference type="Proteomes" id="UP000198625"/>
    </source>
</evidence>
<dbReference type="EMBL" id="FNQE01000005">
    <property type="protein sequence ID" value="SDY70064.1"/>
    <property type="molecule type" value="Genomic_DNA"/>
</dbReference>
<dbReference type="RefSeq" id="WP_091727237.1">
    <property type="nucleotide sequence ID" value="NZ_FNQE01000005.1"/>
</dbReference>
<keyword evidence="1" id="KW-0812">Transmembrane</keyword>
<organism evidence="2 3">
    <name type="scientific">Proteiniborus ethanoligenes</name>
    <dbReference type="NCBI Taxonomy" id="415015"/>
    <lineage>
        <taxon>Bacteria</taxon>
        <taxon>Bacillati</taxon>
        <taxon>Bacillota</taxon>
        <taxon>Clostridia</taxon>
        <taxon>Eubacteriales</taxon>
        <taxon>Proteiniborus</taxon>
    </lineage>
</organism>
<gene>
    <name evidence="2" type="ORF">SAMN05660462_00681</name>
</gene>
<evidence type="ECO:0000256" key="1">
    <source>
        <dbReference type="SAM" id="Phobius"/>
    </source>
</evidence>